<evidence type="ECO:0000256" key="3">
    <source>
        <dbReference type="ARBA" id="ARBA00023163"/>
    </source>
</evidence>
<dbReference type="InterPro" id="IPR032783">
    <property type="entry name" value="AraC_lig"/>
</dbReference>
<reference evidence="5 6" key="1">
    <citation type="submission" date="2018-09" db="EMBL/GenBank/DDBJ databases">
        <authorList>
            <person name="Zhu H."/>
        </authorList>
    </citation>
    <scope>NUCLEOTIDE SEQUENCE [LARGE SCALE GENOMIC DNA]</scope>
    <source>
        <strain evidence="5 6">K2R10-39</strain>
    </source>
</reference>
<dbReference type="InterPro" id="IPR018062">
    <property type="entry name" value="HTH_AraC-typ_CS"/>
</dbReference>
<dbReference type="AlphaFoldDB" id="A0A418WW61"/>
<dbReference type="Gene3D" id="1.10.10.60">
    <property type="entry name" value="Homeodomain-like"/>
    <property type="match status" value="2"/>
</dbReference>
<dbReference type="Proteomes" id="UP000285190">
    <property type="component" value="Unassembled WGS sequence"/>
</dbReference>
<comment type="caution">
    <text evidence="5">The sequence shown here is derived from an EMBL/GenBank/DDBJ whole genome shotgun (WGS) entry which is preliminary data.</text>
</comment>
<dbReference type="InterPro" id="IPR020449">
    <property type="entry name" value="Tscrpt_reg_AraC-type_HTH"/>
</dbReference>
<name>A0A418WW61_9BURK</name>
<protein>
    <submittedName>
        <fullName evidence="5">AraC family transcriptional regulator</fullName>
    </submittedName>
</protein>
<evidence type="ECO:0000256" key="2">
    <source>
        <dbReference type="ARBA" id="ARBA00023125"/>
    </source>
</evidence>
<dbReference type="Pfam" id="PF12833">
    <property type="entry name" value="HTH_18"/>
    <property type="match status" value="1"/>
</dbReference>
<dbReference type="SUPFAM" id="SSF46689">
    <property type="entry name" value="Homeodomain-like"/>
    <property type="match status" value="2"/>
</dbReference>
<dbReference type="InterPro" id="IPR018060">
    <property type="entry name" value="HTH_AraC"/>
</dbReference>
<evidence type="ECO:0000313" key="5">
    <source>
        <dbReference type="EMBL" id="RJF96946.1"/>
    </source>
</evidence>
<dbReference type="PANTHER" id="PTHR46796:SF7">
    <property type="entry name" value="ARAC FAMILY TRANSCRIPTIONAL REGULATOR"/>
    <property type="match status" value="1"/>
</dbReference>
<dbReference type="RefSeq" id="WP_119743083.1">
    <property type="nucleotide sequence ID" value="NZ_QYUN01000003.1"/>
</dbReference>
<dbReference type="InterPro" id="IPR050204">
    <property type="entry name" value="AraC_XylS_family_regulators"/>
</dbReference>
<dbReference type="InterPro" id="IPR009057">
    <property type="entry name" value="Homeodomain-like_sf"/>
</dbReference>
<dbReference type="PROSITE" id="PS01124">
    <property type="entry name" value="HTH_ARAC_FAMILY_2"/>
    <property type="match status" value="1"/>
</dbReference>
<accession>A0A418WW61</accession>
<organism evidence="5 6">
    <name type="scientific">Noviherbaspirillum cavernae</name>
    <dbReference type="NCBI Taxonomy" id="2320862"/>
    <lineage>
        <taxon>Bacteria</taxon>
        <taxon>Pseudomonadati</taxon>
        <taxon>Pseudomonadota</taxon>
        <taxon>Betaproteobacteria</taxon>
        <taxon>Burkholderiales</taxon>
        <taxon>Oxalobacteraceae</taxon>
        <taxon>Noviherbaspirillum</taxon>
    </lineage>
</organism>
<sequence>MDILSEILTGLRSEGIITGRFTLGAPWSFVKNPVNGAPFRIATENPFWVRVRDAAPVLVQPGDLIVLPHGDEHIMSSAPVDDAILFDKLLVDMGICPLPNRPLAFRAGGDGPVTDLYTGIILYREHRRNPLLNMLPPMIHIRAADITPWLMSTMKCFIEESMACQLGWNHAAACLADLLFVHVIRIYLQANTENICGWLRGLSDGQISRSLLLMHKEPQREWSVDALALAVGMSRSRFTARFQQLVGESPISYLTAHRMYIAAEHLAAGKCRISEVAAKVGYNSEKSFTRAFRRWSGVPPRTYLRSSPVAEMQL</sequence>
<evidence type="ECO:0000313" key="6">
    <source>
        <dbReference type="Proteomes" id="UP000285190"/>
    </source>
</evidence>
<dbReference type="GO" id="GO:0003700">
    <property type="term" value="F:DNA-binding transcription factor activity"/>
    <property type="evidence" value="ECO:0007669"/>
    <property type="project" value="InterPro"/>
</dbReference>
<evidence type="ECO:0000256" key="1">
    <source>
        <dbReference type="ARBA" id="ARBA00023015"/>
    </source>
</evidence>
<gene>
    <name evidence="5" type="ORF">D3870_21525</name>
</gene>
<dbReference type="SMART" id="SM00342">
    <property type="entry name" value="HTH_ARAC"/>
    <property type="match status" value="1"/>
</dbReference>
<dbReference type="PROSITE" id="PS00041">
    <property type="entry name" value="HTH_ARAC_FAMILY_1"/>
    <property type="match status" value="1"/>
</dbReference>
<proteinExistence type="predicted"/>
<evidence type="ECO:0000259" key="4">
    <source>
        <dbReference type="PROSITE" id="PS01124"/>
    </source>
</evidence>
<keyword evidence="1" id="KW-0805">Transcription regulation</keyword>
<dbReference type="PRINTS" id="PR00032">
    <property type="entry name" value="HTHARAC"/>
</dbReference>
<dbReference type="GO" id="GO:0043565">
    <property type="term" value="F:sequence-specific DNA binding"/>
    <property type="evidence" value="ECO:0007669"/>
    <property type="project" value="InterPro"/>
</dbReference>
<dbReference type="OrthoDB" id="9789899at2"/>
<dbReference type="PANTHER" id="PTHR46796">
    <property type="entry name" value="HTH-TYPE TRANSCRIPTIONAL ACTIVATOR RHAS-RELATED"/>
    <property type="match status" value="1"/>
</dbReference>
<keyword evidence="3" id="KW-0804">Transcription</keyword>
<dbReference type="Pfam" id="PF12852">
    <property type="entry name" value="Cupin_6"/>
    <property type="match status" value="1"/>
</dbReference>
<keyword evidence="2" id="KW-0238">DNA-binding</keyword>
<dbReference type="EMBL" id="QYUN01000003">
    <property type="protein sequence ID" value="RJF96946.1"/>
    <property type="molecule type" value="Genomic_DNA"/>
</dbReference>
<keyword evidence="6" id="KW-1185">Reference proteome</keyword>
<feature type="domain" description="HTH araC/xylS-type" evidence="4">
    <location>
        <begin position="208"/>
        <end position="306"/>
    </location>
</feature>